<evidence type="ECO:0000313" key="2">
    <source>
        <dbReference type="EMBL" id="MCS0596692.1"/>
    </source>
</evidence>
<name>A0ABT2AKC4_9BURK</name>
<dbReference type="EMBL" id="JANUHA010000005">
    <property type="protein sequence ID" value="MCS0596692.1"/>
    <property type="molecule type" value="Genomic_DNA"/>
</dbReference>
<protein>
    <recommendedName>
        <fullName evidence="4">Transmembrane protein</fullName>
    </recommendedName>
</protein>
<keyword evidence="3" id="KW-1185">Reference proteome</keyword>
<evidence type="ECO:0008006" key="4">
    <source>
        <dbReference type="Google" id="ProtNLM"/>
    </source>
</evidence>
<proteinExistence type="predicted"/>
<feature type="transmembrane region" description="Helical" evidence="1">
    <location>
        <begin position="131"/>
        <end position="153"/>
    </location>
</feature>
<dbReference type="Pfam" id="PF20327">
    <property type="entry name" value="DUF6622"/>
    <property type="match status" value="1"/>
</dbReference>
<organism evidence="2 3">
    <name type="scientific">Massilia agri</name>
    <dbReference type="NCBI Taxonomy" id="1886785"/>
    <lineage>
        <taxon>Bacteria</taxon>
        <taxon>Pseudomonadati</taxon>
        <taxon>Pseudomonadota</taxon>
        <taxon>Betaproteobacteria</taxon>
        <taxon>Burkholderiales</taxon>
        <taxon>Oxalobacteraceae</taxon>
        <taxon>Telluria group</taxon>
        <taxon>Massilia</taxon>
    </lineage>
</organism>
<keyword evidence="1" id="KW-1133">Transmembrane helix</keyword>
<dbReference type="InterPro" id="IPR046730">
    <property type="entry name" value="DUF6622"/>
</dbReference>
<dbReference type="Proteomes" id="UP001206572">
    <property type="component" value="Unassembled WGS sequence"/>
</dbReference>
<feature type="transmembrane region" description="Helical" evidence="1">
    <location>
        <begin position="6"/>
        <end position="26"/>
    </location>
</feature>
<comment type="caution">
    <text evidence="2">The sequence shown here is derived from an EMBL/GenBank/DDBJ whole genome shotgun (WGS) entry which is preliminary data.</text>
</comment>
<keyword evidence="1" id="KW-0472">Membrane</keyword>
<gene>
    <name evidence="2" type="ORF">NX780_10040</name>
</gene>
<evidence type="ECO:0000313" key="3">
    <source>
        <dbReference type="Proteomes" id="UP001206572"/>
    </source>
</evidence>
<evidence type="ECO:0000256" key="1">
    <source>
        <dbReference type="SAM" id="Phobius"/>
    </source>
</evidence>
<feature type="transmembrane region" description="Helical" evidence="1">
    <location>
        <begin position="101"/>
        <end position="125"/>
    </location>
</feature>
<reference evidence="2 3" key="1">
    <citation type="submission" date="2022-08" db="EMBL/GenBank/DDBJ databases">
        <title>Reclassification of Massilia species as members of the genera Telluria, Duganella, Pseudoduganella, Mokoshia gen. nov. and Zemynaea gen. nov. using orthogonal and non-orthogonal genome-based approaches.</title>
        <authorList>
            <person name="Bowman J.P."/>
        </authorList>
    </citation>
    <scope>NUCLEOTIDE SEQUENCE [LARGE SCALE GENOMIC DNA]</scope>
    <source>
        <strain evidence="2 3">JCM 31661</strain>
    </source>
</reference>
<sequence>MLYQILTHTPIYVWAILAFLIYRGVLASREREMSVGRMLVIPFLMLVLSMQAIATQFGVASVAMLAWAIGAAVAALLSRVSGAGRASAGVVPGTLRIRGSWTPLVLMLMTFGVKYALAVALAIQPGLAGKALFAAATCGLLGLCNGCFLGRLAGDLTAVRHPRVFAPATMP</sequence>
<feature type="transmembrane region" description="Helical" evidence="1">
    <location>
        <begin position="38"/>
        <end position="54"/>
    </location>
</feature>
<feature type="transmembrane region" description="Helical" evidence="1">
    <location>
        <begin position="60"/>
        <end position="80"/>
    </location>
</feature>
<keyword evidence="1" id="KW-0812">Transmembrane</keyword>
<accession>A0ABT2AKC4</accession>